<sequence>MRQRHKNPTIPPPNQPTTQKPKLSKSFIFSSTKRVFALCLAFRVVNALLVQTYFNPDEHWQALEVAHRIAFGYGHLTWEWKKGIRSYLHPVLFAVLYKVLSLLGLDTPWFMTYNMGKASSMGI</sequence>
<evidence type="ECO:0000256" key="5">
    <source>
        <dbReference type="ARBA" id="ARBA00022824"/>
    </source>
</evidence>
<evidence type="ECO:0000313" key="11">
    <source>
        <dbReference type="Proteomes" id="UP000737018"/>
    </source>
</evidence>
<keyword evidence="11" id="KW-1185">Reference proteome</keyword>
<evidence type="ECO:0000313" key="10">
    <source>
        <dbReference type="EMBL" id="KAF3961618.1"/>
    </source>
</evidence>
<dbReference type="Proteomes" id="UP000737018">
    <property type="component" value="Unassembled WGS sequence"/>
</dbReference>
<feature type="transmembrane region" description="Helical" evidence="8">
    <location>
        <begin position="87"/>
        <end position="105"/>
    </location>
</feature>
<dbReference type="GO" id="GO:0005789">
    <property type="term" value="C:endoplasmic reticulum membrane"/>
    <property type="evidence" value="ECO:0007669"/>
    <property type="project" value="UniProtKB-SubCell"/>
</dbReference>
<comment type="similarity">
    <text evidence="8">Belongs to the glycosyltransferase 22 family.</text>
</comment>
<keyword evidence="3" id="KW-0808">Transferase</keyword>
<dbReference type="InterPro" id="IPR005599">
    <property type="entry name" value="GPI_mannosylTrfase"/>
</dbReference>
<evidence type="ECO:0000256" key="8">
    <source>
        <dbReference type="RuleBase" id="RU363075"/>
    </source>
</evidence>
<dbReference type="AlphaFoldDB" id="A0A8J4VHU9"/>
<dbReference type="GO" id="GO:0006506">
    <property type="term" value="P:GPI anchor biosynthetic process"/>
    <property type="evidence" value="ECO:0007669"/>
    <property type="project" value="TreeGrafter"/>
</dbReference>
<gene>
    <name evidence="10" type="ORF">CMV_013780</name>
</gene>
<keyword evidence="2 8" id="KW-0328">Glycosyltransferase</keyword>
<feature type="region of interest" description="Disordered" evidence="9">
    <location>
        <begin position="1"/>
        <end position="22"/>
    </location>
</feature>
<evidence type="ECO:0000256" key="6">
    <source>
        <dbReference type="ARBA" id="ARBA00022989"/>
    </source>
</evidence>
<name>A0A8J4VHU9_9ROSI</name>
<keyword evidence="6 8" id="KW-1133">Transmembrane helix</keyword>
<dbReference type="EMBL" id="JRKL02001866">
    <property type="protein sequence ID" value="KAF3961618.1"/>
    <property type="molecule type" value="Genomic_DNA"/>
</dbReference>
<dbReference type="EC" id="2.4.1.-" evidence="8"/>
<comment type="caution">
    <text evidence="8">Lacks conserved residue(s) required for the propagation of feature annotation.</text>
</comment>
<organism evidence="10 11">
    <name type="scientific">Castanea mollissima</name>
    <name type="common">Chinese chestnut</name>
    <dbReference type="NCBI Taxonomy" id="60419"/>
    <lineage>
        <taxon>Eukaryota</taxon>
        <taxon>Viridiplantae</taxon>
        <taxon>Streptophyta</taxon>
        <taxon>Embryophyta</taxon>
        <taxon>Tracheophyta</taxon>
        <taxon>Spermatophyta</taxon>
        <taxon>Magnoliopsida</taxon>
        <taxon>eudicotyledons</taxon>
        <taxon>Gunneridae</taxon>
        <taxon>Pentapetalae</taxon>
        <taxon>rosids</taxon>
        <taxon>fabids</taxon>
        <taxon>Fagales</taxon>
        <taxon>Fagaceae</taxon>
        <taxon>Castanea</taxon>
    </lineage>
</organism>
<reference evidence="10" key="1">
    <citation type="submission" date="2020-03" db="EMBL/GenBank/DDBJ databases">
        <title>Castanea mollissima Vanexum genome sequencing.</title>
        <authorList>
            <person name="Staton M."/>
        </authorList>
    </citation>
    <scope>NUCLEOTIDE SEQUENCE</scope>
    <source>
        <tissue evidence="10">Leaf</tissue>
    </source>
</reference>
<protein>
    <recommendedName>
        <fullName evidence="8">Mannosyltransferase</fullName>
        <ecNumber evidence="8">2.4.1.-</ecNumber>
    </recommendedName>
</protein>
<proteinExistence type="inferred from homology"/>
<dbReference type="PANTHER" id="PTHR22760:SF4">
    <property type="entry name" value="GPI MANNOSYLTRANSFERASE 3"/>
    <property type="match status" value="1"/>
</dbReference>
<dbReference type="OrthoDB" id="416834at2759"/>
<evidence type="ECO:0000256" key="4">
    <source>
        <dbReference type="ARBA" id="ARBA00022692"/>
    </source>
</evidence>
<dbReference type="Pfam" id="PF03901">
    <property type="entry name" value="Glyco_transf_22"/>
    <property type="match status" value="1"/>
</dbReference>
<comment type="caution">
    <text evidence="10">The sequence shown here is derived from an EMBL/GenBank/DDBJ whole genome shotgun (WGS) entry which is preliminary data.</text>
</comment>
<comment type="subcellular location">
    <subcellularLocation>
        <location evidence="1 8">Endoplasmic reticulum membrane</location>
        <topology evidence="1 8">Multi-pass membrane protein</topology>
    </subcellularLocation>
</comment>
<keyword evidence="4 8" id="KW-0812">Transmembrane</keyword>
<dbReference type="PANTHER" id="PTHR22760">
    <property type="entry name" value="GLYCOSYLTRANSFERASE"/>
    <property type="match status" value="1"/>
</dbReference>
<evidence type="ECO:0000256" key="3">
    <source>
        <dbReference type="ARBA" id="ARBA00022679"/>
    </source>
</evidence>
<keyword evidence="7 8" id="KW-0472">Membrane</keyword>
<evidence type="ECO:0000256" key="7">
    <source>
        <dbReference type="ARBA" id="ARBA00023136"/>
    </source>
</evidence>
<evidence type="ECO:0000256" key="9">
    <source>
        <dbReference type="SAM" id="MobiDB-lite"/>
    </source>
</evidence>
<accession>A0A8J4VHU9</accession>
<dbReference type="GO" id="GO:0000026">
    <property type="term" value="F:alpha-1,2-mannosyltransferase activity"/>
    <property type="evidence" value="ECO:0007669"/>
    <property type="project" value="TreeGrafter"/>
</dbReference>
<keyword evidence="5 8" id="KW-0256">Endoplasmic reticulum</keyword>
<evidence type="ECO:0000256" key="2">
    <source>
        <dbReference type="ARBA" id="ARBA00022676"/>
    </source>
</evidence>
<evidence type="ECO:0000256" key="1">
    <source>
        <dbReference type="ARBA" id="ARBA00004477"/>
    </source>
</evidence>